<dbReference type="PANTHER" id="PTHR43794">
    <property type="entry name" value="AMINOHYDROLASE SSNA-RELATED"/>
    <property type="match status" value="1"/>
</dbReference>
<comment type="caution">
    <text evidence="4">The sequence shown here is derived from an EMBL/GenBank/DDBJ whole genome shotgun (WGS) entry which is preliminary data.</text>
</comment>
<dbReference type="InterPro" id="IPR032466">
    <property type="entry name" value="Metal_Hydrolase"/>
</dbReference>
<gene>
    <name evidence="4" type="ORF">ACFQKB_19770</name>
</gene>
<proteinExistence type="predicted"/>
<organism evidence="4 5">
    <name type="scientific">Actinomadura yumaensis</name>
    <dbReference type="NCBI Taxonomy" id="111807"/>
    <lineage>
        <taxon>Bacteria</taxon>
        <taxon>Bacillati</taxon>
        <taxon>Actinomycetota</taxon>
        <taxon>Actinomycetes</taxon>
        <taxon>Streptosporangiales</taxon>
        <taxon>Thermomonosporaceae</taxon>
        <taxon>Actinomadura</taxon>
    </lineage>
</organism>
<dbReference type="InterPro" id="IPR050287">
    <property type="entry name" value="MTA/SAH_deaminase"/>
</dbReference>
<evidence type="ECO:0000313" key="4">
    <source>
        <dbReference type="EMBL" id="MFC6882000.1"/>
    </source>
</evidence>
<dbReference type="NCBIfam" id="NF006056">
    <property type="entry name" value="PRK08204.1"/>
    <property type="match status" value="1"/>
</dbReference>
<feature type="region of interest" description="Disordered" evidence="2">
    <location>
        <begin position="442"/>
        <end position="473"/>
    </location>
</feature>
<reference evidence="5" key="1">
    <citation type="journal article" date="2019" name="Int. J. Syst. Evol. Microbiol.">
        <title>The Global Catalogue of Microorganisms (GCM) 10K type strain sequencing project: providing services to taxonomists for standard genome sequencing and annotation.</title>
        <authorList>
            <consortium name="The Broad Institute Genomics Platform"/>
            <consortium name="The Broad Institute Genome Sequencing Center for Infectious Disease"/>
            <person name="Wu L."/>
            <person name="Ma J."/>
        </authorList>
    </citation>
    <scope>NUCLEOTIDE SEQUENCE [LARGE SCALE GENOMIC DNA]</scope>
    <source>
        <strain evidence="5">JCM 3369</strain>
    </source>
</reference>
<dbReference type="EMBL" id="JBHSXS010000011">
    <property type="protein sequence ID" value="MFC6882000.1"/>
    <property type="molecule type" value="Genomic_DNA"/>
</dbReference>
<dbReference type="Gene3D" id="3.20.20.140">
    <property type="entry name" value="Metal-dependent hydrolases"/>
    <property type="match status" value="1"/>
</dbReference>
<dbReference type="InterPro" id="IPR011059">
    <property type="entry name" value="Metal-dep_hydrolase_composite"/>
</dbReference>
<feature type="domain" description="Amidohydrolase-related" evidence="3">
    <location>
        <begin position="58"/>
        <end position="411"/>
    </location>
</feature>
<dbReference type="InterPro" id="IPR006680">
    <property type="entry name" value="Amidohydro-rel"/>
</dbReference>
<evidence type="ECO:0000313" key="5">
    <source>
        <dbReference type="Proteomes" id="UP001596380"/>
    </source>
</evidence>
<accession>A0ABW2CM46</accession>
<name>A0ABW2CM46_9ACTN</name>
<dbReference type="SUPFAM" id="SSF51556">
    <property type="entry name" value="Metallo-dependent hydrolases"/>
    <property type="match status" value="1"/>
</dbReference>
<keyword evidence="5" id="KW-1185">Reference proteome</keyword>
<dbReference type="PANTHER" id="PTHR43794:SF11">
    <property type="entry name" value="AMIDOHYDROLASE-RELATED DOMAIN-CONTAINING PROTEIN"/>
    <property type="match status" value="1"/>
</dbReference>
<keyword evidence="1" id="KW-0378">Hydrolase</keyword>
<dbReference type="Pfam" id="PF01979">
    <property type="entry name" value="Amidohydro_1"/>
    <property type="match status" value="1"/>
</dbReference>
<dbReference type="RefSeq" id="WP_160825137.1">
    <property type="nucleotide sequence ID" value="NZ_JBHSXE010000001.1"/>
</dbReference>
<sequence>MTDERPLLLRGGTVITMDPSLGVLPRGDVLVREGTIEAVAPGIEVAPGTRVIDADGTIVLPGLIDAYRHGWQTVLRGVGVEWTLTDHFAWMFGAFGPHVRPEDVYAGNLAAAVEHLDAGVTTLADWSDASRTPEHAEAAIDALRDSGIRARYVYADAFASPQNYVPTAYVKELHQRLGSGTGRLTMQVAIDPTLADGFPERRAWAFAHEHGIPVYSHAGQYGWGNEVYLKQLKKHGFLGPTNTYVHVVAVTGDETRAIADSGGTAVMATLGNLCQGQGYPAITPLRELGVPVALGTDSDARLRPDLFAAMRAALAADRGREHSLAHRAGHINPVNRLRSRDVLDAATLAGARAVGHASAIGTVAPGRRADLVVLRPDTESAVPYGVDPIAHVVWQGAPERVDTVIVDGDVVKRNGVLAGVGLAEARELARRTRDHLISKVGEDAFRAAATRPAADPEQRPRRSFPPAPKPDDP</sequence>
<protein>
    <submittedName>
        <fullName evidence="4">Amidohydrolase family protein</fullName>
    </submittedName>
</protein>
<dbReference type="SUPFAM" id="SSF51338">
    <property type="entry name" value="Composite domain of metallo-dependent hydrolases"/>
    <property type="match status" value="1"/>
</dbReference>
<feature type="compositionally biased region" description="Pro residues" evidence="2">
    <location>
        <begin position="463"/>
        <end position="473"/>
    </location>
</feature>
<dbReference type="Gene3D" id="2.30.40.10">
    <property type="entry name" value="Urease, subunit C, domain 1"/>
    <property type="match status" value="1"/>
</dbReference>
<dbReference type="Proteomes" id="UP001596380">
    <property type="component" value="Unassembled WGS sequence"/>
</dbReference>
<evidence type="ECO:0000256" key="2">
    <source>
        <dbReference type="SAM" id="MobiDB-lite"/>
    </source>
</evidence>
<evidence type="ECO:0000259" key="3">
    <source>
        <dbReference type="Pfam" id="PF01979"/>
    </source>
</evidence>
<evidence type="ECO:0000256" key="1">
    <source>
        <dbReference type="ARBA" id="ARBA00022801"/>
    </source>
</evidence>